<protein>
    <submittedName>
        <fullName evidence="2">Uncharacterized protein</fullName>
    </submittedName>
</protein>
<dbReference type="Proteomes" id="UP001279734">
    <property type="component" value="Unassembled WGS sequence"/>
</dbReference>
<accession>A0AAD3TIF2</accession>
<feature type="region of interest" description="Disordered" evidence="1">
    <location>
        <begin position="176"/>
        <end position="213"/>
    </location>
</feature>
<feature type="compositionally biased region" description="Basic residues" evidence="1">
    <location>
        <begin position="137"/>
        <end position="153"/>
    </location>
</feature>
<reference evidence="2" key="1">
    <citation type="submission" date="2023-05" db="EMBL/GenBank/DDBJ databases">
        <title>Nepenthes gracilis genome sequencing.</title>
        <authorList>
            <person name="Fukushima K."/>
        </authorList>
    </citation>
    <scope>NUCLEOTIDE SEQUENCE</scope>
    <source>
        <strain evidence="2">SING2019-196</strain>
    </source>
</reference>
<organism evidence="2 3">
    <name type="scientific">Nepenthes gracilis</name>
    <name type="common">Slender pitcher plant</name>
    <dbReference type="NCBI Taxonomy" id="150966"/>
    <lineage>
        <taxon>Eukaryota</taxon>
        <taxon>Viridiplantae</taxon>
        <taxon>Streptophyta</taxon>
        <taxon>Embryophyta</taxon>
        <taxon>Tracheophyta</taxon>
        <taxon>Spermatophyta</taxon>
        <taxon>Magnoliopsida</taxon>
        <taxon>eudicotyledons</taxon>
        <taxon>Gunneridae</taxon>
        <taxon>Pentapetalae</taxon>
        <taxon>Caryophyllales</taxon>
        <taxon>Nepenthaceae</taxon>
        <taxon>Nepenthes</taxon>
    </lineage>
</organism>
<sequence>MQWLHRPSISTKQALAKTKRAQELIIAIQGVPNGIPHPGRSATNSRAKASPTIDPRIGTTHQTSSQVSPNRHFGAANQDTEYTGIGENTLGAGSRTQPVHHTIPADHQRKGINGSNSIHQDGDILARHPVATNTKIAKNKHSKLQQRSGRHIRSSQPRASSAASCFRLQLVAEEKPATMTSNTGTQHQISVDSKESPQQSSSFLHQQQVGFHV</sequence>
<gene>
    <name evidence="2" type="ORF">Nepgr_031431</name>
</gene>
<keyword evidence="3" id="KW-1185">Reference proteome</keyword>
<evidence type="ECO:0000256" key="1">
    <source>
        <dbReference type="SAM" id="MobiDB-lite"/>
    </source>
</evidence>
<proteinExistence type="predicted"/>
<dbReference type="EMBL" id="BSYO01000036">
    <property type="protein sequence ID" value="GMH29588.1"/>
    <property type="molecule type" value="Genomic_DNA"/>
</dbReference>
<feature type="region of interest" description="Disordered" evidence="1">
    <location>
        <begin position="32"/>
        <end position="71"/>
    </location>
</feature>
<evidence type="ECO:0000313" key="3">
    <source>
        <dbReference type="Proteomes" id="UP001279734"/>
    </source>
</evidence>
<feature type="compositionally biased region" description="Polar residues" evidence="1">
    <location>
        <begin position="178"/>
        <end position="213"/>
    </location>
</feature>
<name>A0AAD3TIF2_NEPGR</name>
<comment type="caution">
    <text evidence="2">The sequence shown here is derived from an EMBL/GenBank/DDBJ whole genome shotgun (WGS) entry which is preliminary data.</text>
</comment>
<feature type="region of interest" description="Disordered" evidence="1">
    <location>
        <begin position="137"/>
        <end position="163"/>
    </location>
</feature>
<evidence type="ECO:0000313" key="2">
    <source>
        <dbReference type="EMBL" id="GMH29588.1"/>
    </source>
</evidence>
<dbReference type="AlphaFoldDB" id="A0AAD3TIF2"/>
<feature type="compositionally biased region" description="Polar residues" evidence="1">
    <location>
        <begin position="59"/>
        <end position="69"/>
    </location>
</feature>